<dbReference type="InterPro" id="IPR003148">
    <property type="entry name" value="RCK_N"/>
</dbReference>
<dbReference type="NCBIfam" id="NF007034">
    <property type="entry name" value="PRK09496.2-1"/>
    <property type="match status" value="1"/>
</dbReference>
<keyword evidence="10" id="KW-1185">Reference proteome</keyword>
<evidence type="ECO:0000259" key="8">
    <source>
        <dbReference type="PROSITE" id="PS51202"/>
    </source>
</evidence>
<dbReference type="Gene3D" id="3.40.50.720">
    <property type="entry name" value="NAD(P)-binding Rossmann-like Domain"/>
    <property type="match status" value="2"/>
</dbReference>
<evidence type="ECO:0000256" key="2">
    <source>
        <dbReference type="ARBA" id="ARBA00022448"/>
    </source>
</evidence>
<evidence type="ECO:0000313" key="9">
    <source>
        <dbReference type="EMBL" id="MFC5366973.1"/>
    </source>
</evidence>
<comment type="function">
    <text evidence="1">Part of a potassium transport system.</text>
</comment>
<dbReference type="InterPro" id="IPR036721">
    <property type="entry name" value="RCK_C_sf"/>
</dbReference>
<dbReference type="SUPFAM" id="SSF116726">
    <property type="entry name" value="TrkA C-terminal domain-like"/>
    <property type="match status" value="2"/>
</dbReference>
<dbReference type="PROSITE" id="PS51201">
    <property type="entry name" value="RCK_N"/>
    <property type="match status" value="2"/>
</dbReference>
<dbReference type="NCBIfam" id="NF007031">
    <property type="entry name" value="PRK09496.1-2"/>
    <property type="match status" value="1"/>
</dbReference>
<keyword evidence="5" id="KW-0520">NAD</keyword>
<protein>
    <submittedName>
        <fullName evidence="9">Trk system potassium transporter TrkA</fullName>
    </submittedName>
</protein>
<evidence type="ECO:0000313" key="10">
    <source>
        <dbReference type="Proteomes" id="UP001596201"/>
    </source>
</evidence>
<dbReference type="NCBIfam" id="NF007039">
    <property type="entry name" value="PRK09496.3-2"/>
    <property type="match status" value="1"/>
</dbReference>
<gene>
    <name evidence="9" type="primary">trkA</name>
    <name evidence="9" type="ORF">ACFPJ5_08470</name>
</gene>
<feature type="domain" description="RCK N-terminal" evidence="7">
    <location>
        <begin position="278"/>
        <end position="395"/>
    </location>
</feature>
<dbReference type="PANTHER" id="PTHR43833:SF5">
    <property type="entry name" value="TRK SYSTEM POTASSIUM UPTAKE PROTEIN TRKA"/>
    <property type="match status" value="1"/>
</dbReference>
<sequence length="496" mass="53496">MTPSSIYDLFVPVSYKRLRAVAASCDGIRRERKNDTLPPSSHGHDFGGVSAVRVIIIGAGQVGSSIAADLDDTHDVVVIERDPERAEELNYSLDVLAVEGDGTAVATLEQAGIDRADMVIASTDNDETNIVACSTAKAISDAFTIARIKNTEYLRTWNRSEKAFGIDFMVCTNLLTAKAIVRVVGLPAARDVDPFAGGQVQMAEFEVGDESPVANQTVREADRFDSLTFAAILRNGHVEIPRGETVIEPGDRVVVIGSPGSVQEFATSVAPDESPGTAEEVVIVGGSEIGYHVARLLEERGFSPRLIEQDHDRARRLAEDLPGTVVMESDATNIEFLEREHIGDADMVVSALESDEKNLLVSLLASRLGTERTVAVIDTTAYVDLFETVGVDVAVSPREVVAEEITRFTREGSAENIALIESDKAEVMEIEVDADSVLTDRPIRESVRELPEGVVVGAITRGDEFVVPRGDTVVQSGDHVVLFIDADIADEVTPRL</sequence>
<dbReference type="InterPro" id="IPR050721">
    <property type="entry name" value="Trk_Ktr_HKT_K-transport"/>
</dbReference>
<dbReference type="InterPro" id="IPR006037">
    <property type="entry name" value="RCK_C"/>
</dbReference>
<dbReference type="PANTHER" id="PTHR43833">
    <property type="entry name" value="POTASSIUM CHANNEL PROTEIN 2-RELATED-RELATED"/>
    <property type="match status" value="1"/>
</dbReference>
<evidence type="ECO:0000256" key="6">
    <source>
        <dbReference type="ARBA" id="ARBA00023065"/>
    </source>
</evidence>
<evidence type="ECO:0000256" key="3">
    <source>
        <dbReference type="ARBA" id="ARBA00022538"/>
    </source>
</evidence>
<evidence type="ECO:0000259" key="7">
    <source>
        <dbReference type="PROSITE" id="PS51201"/>
    </source>
</evidence>
<keyword evidence="4" id="KW-0630">Potassium</keyword>
<feature type="domain" description="RCK C-terminal" evidence="8">
    <location>
        <begin position="190"/>
        <end position="271"/>
    </location>
</feature>
<evidence type="ECO:0000256" key="1">
    <source>
        <dbReference type="ARBA" id="ARBA00003660"/>
    </source>
</evidence>
<feature type="domain" description="RCK N-terminal" evidence="7">
    <location>
        <begin position="51"/>
        <end position="170"/>
    </location>
</feature>
<accession>A0ABD5RAC7</accession>
<organism evidence="9 10">
    <name type="scientific">Salinirubrum litoreum</name>
    <dbReference type="NCBI Taxonomy" id="1126234"/>
    <lineage>
        <taxon>Archaea</taxon>
        <taxon>Methanobacteriati</taxon>
        <taxon>Methanobacteriota</taxon>
        <taxon>Stenosarchaea group</taxon>
        <taxon>Halobacteria</taxon>
        <taxon>Halobacteriales</taxon>
        <taxon>Haloferacaceae</taxon>
        <taxon>Salinirubrum</taxon>
    </lineage>
</organism>
<dbReference type="InterPro" id="IPR036291">
    <property type="entry name" value="NAD(P)-bd_dom_sf"/>
</dbReference>
<proteinExistence type="predicted"/>
<dbReference type="EMBL" id="JBHSKX010000001">
    <property type="protein sequence ID" value="MFC5366973.1"/>
    <property type="molecule type" value="Genomic_DNA"/>
</dbReference>
<dbReference type="Pfam" id="PF02080">
    <property type="entry name" value="TrkA_C"/>
    <property type="match status" value="2"/>
</dbReference>
<name>A0ABD5RAC7_9EURY</name>
<dbReference type="RefSeq" id="WP_380699554.1">
    <property type="nucleotide sequence ID" value="NZ_JBHSKX010000001.1"/>
</dbReference>
<keyword evidence="3" id="KW-0633">Potassium transport</keyword>
<feature type="domain" description="RCK C-terminal" evidence="8">
    <location>
        <begin position="415"/>
        <end position="496"/>
    </location>
</feature>
<dbReference type="AlphaFoldDB" id="A0ABD5RAC7"/>
<evidence type="ECO:0000256" key="5">
    <source>
        <dbReference type="ARBA" id="ARBA00023027"/>
    </source>
</evidence>
<dbReference type="InterPro" id="IPR006036">
    <property type="entry name" value="K_uptake_TrkA"/>
</dbReference>
<evidence type="ECO:0000256" key="4">
    <source>
        <dbReference type="ARBA" id="ARBA00022958"/>
    </source>
</evidence>
<dbReference type="Proteomes" id="UP001596201">
    <property type="component" value="Unassembled WGS sequence"/>
</dbReference>
<dbReference type="PROSITE" id="PS51202">
    <property type="entry name" value="RCK_C"/>
    <property type="match status" value="2"/>
</dbReference>
<dbReference type="GO" id="GO:0006813">
    <property type="term" value="P:potassium ion transport"/>
    <property type="evidence" value="ECO:0007669"/>
    <property type="project" value="UniProtKB-KW"/>
</dbReference>
<keyword evidence="6" id="KW-0406">Ion transport</keyword>
<keyword evidence="2" id="KW-0813">Transport</keyword>
<dbReference type="SUPFAM" id="SSF51735">
    <property type="entry name" value="NAD(P)-binding Rossmann-fold domains"/>
    <property type="match status" value="2"/>
</dbReference>
<reference evidence="9 10" key="1">
    <citation type="journal article" date="2019" name="Int. J. Syst. Evol. Microbiol.">
        <title>The Global Catalogue of Microorganisms (GCM) 10K type strain sequencing project: providing services to taxonomists for standard genome sequencing and annotation.</title>
        <authorList>
            <consortium name="The Broad Institute Genomics Platform"/>
            <consortium name="The Broad Institute Genome Sequencing Center for Infectious Disease"/>
            <person name="Wu L."/>
            <person name="Ma J."/>
        </authorList>
    </citation>
    <scope>NUCLEOTIDE SEQUENCE [LARGE SCALE GENOMIC DNA]</scope>
    <source>
        <strain evidence="9 10">CGMCC 1.12237</strain>
    </source>
</reference>
<dbReference type="Pfam" id="PF02254">
    <property type="entry name" value="TrkA_N"/>
    <property type="match status" value="2"/>
</dbReference>
<dbReference type="Gene3D" id="3.30.70.1450">
    <property type="entry name" value="Regulator of K+ conductance, C-terminal domain"/>
    <property type="match status" value="2"/>
</dbReference>
<dbReference type="NCBIfam" id="NF007041">
    <property type="entry name" value="PRK09496.3-4"/>
    <property type="match status" value="1"/>
</dbReference>
<comment type="caution">
    <text evidence="9">The sequence shown here is derived from an EMBL/GenBank/DDBJ whole genome shotgun (WGS) entry which is preliminary data.</text>
</comment>
<dbReference type="PRINTS" id="PR00335">
    <property type="entry name" value="KUPTAKETRKA"/>
</dbReference>